<dbReference type="PANTHER" id="PTHR31571">
    <property type="entry name" value="ALTERED INHERITANCE OF MITOCHONDRIA PROTEIN 6"/>
    <property type="match status" value="1"/>
</dbReference>
<dbReference type="InterPro" id="IPR051236">
    <property type="entry name" value="HAT_RTT109-like"/>
</dbReference>
<sequence length="332" mass="37721">MVPVLRPSWLTDFVQTWGDPNGLTHWPTDATRDILPVTCHSHNDYWRPVPLFSALNAGCISVEADVWLIDYELYIAHSRSAVAPNRTLYSLYVDPLVELLDKQNPIPRFHPAKDQSLHGVFDTNPSQTLVLLIDFKTDGLETLPHVVSQLSPLRDGGYLSYWNGVDFVEGPVTVVATGNAPFDLLTANSSYRDVFFDAPLDMMEDGEPIPLRKRAAGQEQSQGNTRIPSVVDIDTFNPSNSYYASVSFRKSIGYPWHLHITADQLRHIRAQINGAHRRGLKVRYWGTPSWPGNLRYYIWSILEREGADILNVDDLKSATGEDWRQRASDWWF</sequence>
<evidence type="ECO:0000313" key="4">
    <source>
        <dbReference type="Proteomes" id="UP001201262"/>
    </source>
</evidence>
<evidence type="ECO:0000313" key="3">
    <source>
        <dbReference type="EMBL" id="KAH8696663.1"/>
    </source>
</evidence>
<dbReference type="GeneID" id="70248662"/>
<protein>
    <recommendedName>
        <fullName evidence="2">Altered inheritance of mitochondria protein 6</fullName>
    </recommendedName>
</protein>
<comment type="caution">
    <text evidence="3">The sequence shown here is derived from an EMBL/GenBank/DDBJ whole genome shotgun (WGS) entry which is preliminary data.</text>
</comment>
<gene>
    <name evidence="3" type="ORF">BGW36DRAFT_398149</name>
</gene>
<dbReference type="AlphaFoldDB" id="A0AAD4KQG7"/>
<reference evidence="3" key="1">
    <citation type="submission" date="2021-12" db="EMBL/GenBank/DDBJ databases">
        <title>Convergent genome expansion in fungi linked to evolution of root-endophyte symbiosis.</title>
        <authorList>
            <consortium name="DOE Joint Genome Institute"/>
            <person name="Ke Y.-H."/>
            <person name="Bonito G."/>
            <person name="Liao H.-L."/>
            <person name="Looney B."/>
            <person name="Rojas-Flechas A."/>
            <person name="Nash J."/>
            <person name="Hameed K."/>
            <person name="Schadt C."/>
            <person name="Martin F."/>
            <person name="Crous P.W."/>
            <person name="Miettinen O."/>
            <person name="Magnuson J.K."/>
            <person name="Labbe J."/>
            <person name="Jacobson D."/>
            <person name="Doktycz M.J."/>
            <person name="Veneault-Fourrey C."/>
            <person name="Kuo A."/>
            <person name="Mondo S."/>
            <person name="Calhoun S."/>
            <person name="Riley R."/>
            <person name="Ohm R."/>
            <person name="LaButti K."/>
            <person name="Andreopoulos B."/>
            <person name="Pangilinan J."/>
            <person name="Nolan M."/>
            <person name="Tritt A."/>
            <person name="Clum A."/>
            <person name="Lipzen A."/>
            <person name="Daum C."/>
            <person name="Barry K."/>
            <person name="Grigoriev I.V."/>
            <person name="Vilgalys R."/>
        </authorList>
    </citation>
    <scope>NUCLEOTIDE SEQUENCE</scope>
    <source>
        <strain evidence="3">PMI_201</strain>
    </source>
</reference>
<dbReference type="SUPFAM" id="SSF51695">
    <property type="entry name" value="PLC-like phosphodiesterases"/>
    <property type="match status" value="1"/>
</dbReference>
<dbReference type="Proteomes" id="UP001201262">
    <property type="component" value="Unassembled WGS sequence"/>
</dbReference>
<organism evidence="3 4">
    <name type="scientific">Talaromyces proteolyticus</name>
    <dbReference type="NCBI Taxonomy" id="1131652"/>
    <lineage>
        <taxon>Eukaryota</taxon>
        <taxon>Fungi</taxon>
        <taxon>Dikarya</taxon>
        <taxon>Ascomycota</taxon>
        <taxon>Pezizomycotina</taxon>
        <taxon>Eurotiomycetes</taxon>
        <taxon>Eurotiomycetidae</taxon>
        <taxon>Eurotiales</taxon>
        <taxon>Trichocomaceae</taxon>
        <taxon>Talaromyces</taxon>
        <taxon>Talaromyces sect. Bacilispori</taxon>
    </lineage>
</organism>
<comment type="similarity">
    <text evidence="1">Belongs to the AIM6 family.</text>
</comment>
<evidence type="ECO:0000256" key="1">
    <source>
        <dbReference type="ARBA" id="ARBA00008858"/>
    </source>
</evidence>
<accession>A0AAD4KQG7</accession>
<proteinExistence type="inferred from homology"/>
<dbReference type="RefSeq" id="XP_046071599.1">
    <property type="nucleotide sequence ID" value="XM_046218375.1"/>
</dbReference>
<keyword evidence="4" id="KW-1185">Reference proteome</keyword>
<dbReference type="GO" id="GO:0006629">
    <property type="term" value="P:lipid metabolic process"/>
    <property type="evidence" value="ECO:0007669"/>
    <property type="project" value="InterPro"/>
</dbReference>
<evidence type="ECO:0000256" key="2">
    <source>
        <dbReference type="ARBA" id="ARBA00014286"/>
    </source>
</evidence>
<dbReference type="PANTHER" id="PTHR31571:SF1">
    <property type="entry name" value="ALTERED INHERITANCE OF MITOCHONDRIA PROTEIN 6"/>
    <property type="match status" value="1"/>
</dbReference>
<dbReference type="InterPro" id="IPR017946">
    <property type="entry name" value="PLC-like_Pdiesterase_TIM-brl"/>
</dbReference>
<dbReference type="GO" id="GO:0008081">
    <property type="term" value="F:phosphoric diester hydrolase activity"/>
    <property type="evidence" value="ECO:0007669"/>
    <property type="project" value="InterPro"/>
</dbReference>
<dbReference type="EMBL" id="JAJTJA010000007">
    <property type="protein sequence ID" value="KAH8696663.1"/>
    <property type="molecule type" value="Genomic_DNA"/>
</dbReference>
<name>A0AAD4KQG7_9EURO</name>